<dbReference type="SUPFAM" id="SSF53335">
    <property type="entry name" value="S-adenosyl-L-methionine-dependent methyltransferases"/>
    <property type="match status" value="1"/>
</dbReference>
<keyword evidence="4" id="KW-0808">Transferase</keyword>
<dbReference type="InterPro" id="IPR029063">
    <property type="entry name" value="SAM-dependent_MTases_sf"/>
</dbReference>
<dbReference type="PANTHER" id="PTHR47739:SF1">
    <property type="entry name" value="TRNA1(VAL) (ADENINE(37)-N6)-METHYLTRANSFERASE"/>
    <property type="match status" value="1"/>
</dbReference>
<evidence type="ECO:0000259" key="3">
    <source>
        <dbReference type="Pfam" id="PF05175"/>
    </source>
</evidence>
<evidence type="ECO:0000313" key="4">
    <source>
        <dbReference type="EMBL" id="RDU67772.1"/>
    </source>
</evidence>
<feature type="domain" description="Methyltransferase small" evidence="3">
    <location>
        <begin position="18"/>
        <end position="116"/>
    </location>
</feature>
<dbReference type="GO" id="GO:0032259">
    <property type="term" value="P:methylation"/>
    <property type="evidence" value="ECO:0007669"/>
    <property type="project" value="UniProtKB-KW"/>
</dbReference>
<evidence type="ECO:0000313" key="5">
    <source>
        <dbReference type="Proteomes" id="UP000256514"/>
    </source>
</evidence>
<dbReference type="Gene3D" id="3.40.50.150">
    <property type="entry name" value="Vaccinia Virus protein VP39"/>
    <property type="match status" value="1"/>
</dbReference>
<dbReference type="InterPro" id="IPR007848">
    <property type="entry name" value="Small_mtfrase_dom"/>
</dbReference>
<dbReference type="Pfam" id="PF05175">
    <property type="entry name" value="MTS"/>
    <property type="match status" value="1"/>
</dbReference>
<dbReference type="GO" id="GO:0003676">
    <property type="term" value="F:nucleic acid binding"/>
    <property type="evidence" value="ECO:0007669"/>
    <property type="project" value="InterPro"/>
</dbReference>
<dbReference type="PANTHER" id="PTHR47739">
    <property type="entry name" value="TRNA1(VAL) (ADENINE(37)-N6)-METHYLTRANSFERASE"/>
    <property type="match status" value="1"/>
</dbReference>
<organism evidence="4 5">
    <name type="scientific">Helicobacter equorum</name>
    <dbReference type="NCBI Taxonomy" id="361872"/>
    <lineage>
        <taxon>Bacteria</taxon>
        <taxon>Pseudomonadati</taxon>
        <taxon>Campylobacterota</taxon>
        <taxon>Epsilonproteobacteria</taxon>
        <taxon>Campylobacterales</taxon>
        <taxon>Helicobacteraceae</taxon>
        <taxon>Helicobacter</taxon>
    </lineage>
</organism>
<keyword evidence="1 4" id="KW-0489">Methyltransferase</keyword>
<dbReference type="GO" id="GO:0008757">
    <property type="term" value="F:S-adenosylmethionine-dependent methyltransferase activity"/>
    <property type="evidence" value="ECO:0007669"/>
    <property type="project" value="UniProtKB-ARBA"/>
</dbReference>
<gene>
    <name evidence="4" type="ORF">CQA54_02255</name>
</gene>
<dbReference type="RefSeq" id="WP_115570598.1">
    <property type="nucleotide sequence ID" value="NZ_NXLT01000002.1"/>
</dbReference>
<protein>
    <submittedName>
        <fullName evidence="4">SAM-dependent methyltransferase</fullName>
    </submittedName>
</protein>
<dbReference type="InterPro" id="IPR002052">
    <property type="entry name" value="DNA_methylase_N6_adenine_CS"/>
</dbReference>
<dbReference type="InterPro" id="IPR050210">
    <property type="entry name" value="tRNA_Adenine-N(6)_MTase"/>
</dbReference>
<dbReference type="OrthoDB" id="5354196at2"/>
<keyword evidence="5" id="KW-1185">Reference proteome</keyword>
<reference evidence="4 5" key="1">
    <citation type="submission" date="2018-04" db="EMBL/GenBank/DDBJ databases">
        <title>Novel Campyloabacter and Helicobacter Species and Strains.</title>
        <authorList>
            <person name="Mannion A.J."/>
            <person name="Shen Z."/>
            <person name="Fox J.G."/>
        </authorList>
    </citation>
    <scope>NUCLEOTIDE SEQUENCE [LARGE SCALE GENOMIC DNA]</scope>
    <source>
        <strain evidence="4 5">MIT 12-6600</strain>
    </source>
</reference>
<dbReference type="GO" id="GO:0008170">
    <property type="term" value="F:N-methyltransferase activity"/>
    <property type="evidence" value="ECO:0007669"/>
    <property type="project" value="UniProtKB-ARBA"/>
</dbReference>
<dbReference type="PROSITE" id="PS00092">
    <property type="entry name" value="N6_MTASE"/>
    <property type="match status" value="1"/>
</dbReference>
<accession>A0A3D8IRD4</accession>
<sequence>MVQKPLAIYQFSDGYCYNTDSLILAHFAKDFLKPHNRVLDIGAGSGIIGLLCAREMPLSLEMVELDSKTCALAQINARNTDFAKEAIIHNKNIFDFQAQGLFDVIISNPPFYNANIIKSPNARKNIARVQDSMPLDKLTKYIKRLLKPRGNLLMCYDARESYNFLFALRNAGFFLQNMQFVYPLSHKSATLLLIQAKIDYKGDVNVLPPLFTHNSPNQQDNTKELQAIYQWAKTFSIKVHSHDVCI</sequence>
<comment type="caution">
    <text evidence="4">The sequence shown here is derived from an EMBL/GenBank/DDBJ whole genome shotgun (WGS) entry which is preliminary data.</text>
</comment>
<name>A0A3D8IRD4_9HELI</name>
<proteinExistence type="predicted"/>
<evidence type="ECO:0000256" key="1">
    <source>
        <dbReference type="ARBA" id="ARBA00022603"/>
    </source>
</evidence>
<evidence type="ECO:0000256" key="2">
    <source>
        <dbReference type="ARBA" id="ARBA00022691"/>
    </source>
</evidence>
<keyword evidence="2" id="KW-0949">S-adenosyl-L-methionine</keyword>
<dbReference type="EMBL" id="NXLT01000002">
    <property type="protein sequence ID" value="RDU67772.1"/>
    <property type="molecule type" value="Genomic_DNA"/>
</dbReference>
<dbReference type="AlphaFoldDB" id="A0A3D8IRD4"/>
<dbReference type="CDD" id="cd02440">
    <property type="entry name" value="AdoMet_MTases"/>
    <property type="match status" value="1"/>
</dbReference>
<dbReference type="Proteomes" id="UP000256514">
    <property type="component" value="Unassembled WGS sequence"/>
</dbReference>